<reference evidence="7" key="2">
    <citation type="submission" date="2025-09" db="UniProtKB">
        <authorList>
            <consortium name="Ensembl"/>
        </authorList>
    </citation>
    <scope>IDENTIFICATION</scope>
</reference>
<dbReference type="GO" id="GO:0002250">
    <property type="term" value="P:adaptive immune response"/>
    <property type="evidence" value="ECO:0007669"/>
    <property type="project" value="UniProtKB-KW"/>
</dbReference>
<dbReference type="InterPro" id="IPR013106">
    <property type="entry name" value="Ig_V-set"/>
</dbReference>
<protein>
    <submittedName>
        <fullName evidence="7">T cell receptor beta variable 30</fullName>
    </submittedName>
</protein>
<organism evidence="7 8">
    <name type="scientific">Marmota marmota marmota</name>
    <name type="common">Alpine marmot</name>
    <dbReference type="NCBI Taxonomy" id="9994"/>
    <lineage>
        <taxon>Eukaryota</taxon>
        <taxon>Metazoa</taxon>
        <taxon>Chordata</taxon>
        <taxon>Craniata</taxon>
        <taxon>Vertebrata</taxon>
        <taxon>Euteleostomi</taxon>
        <taxon>Mammalia</taxon>
        <taxon>Eutheria</taxon>
        <taxon>Euarchontoglires</taxon>
        <taxon>Glires</taxon>
        <taxon>Rodentia</taxon>
        <taxon>Sciuromorpha</taxon>
        <taxon>Sciuridae</taxon>
        <taxon>Xerinae</taxon>
        <taxon>Marmotini</taxon>
        <taxon>Marmota</taxon>
    </lineage>
</organism>
<evidence type="ECO:0000256" key="1">
    <source>
        <dbReference type="ARBA" id="ARBA00022729"/>
    </source>
</evidence>
<dbReference type="Proteomes" id="UP000694407">
    <property type="component" value="Unplaced"/>
</dbReference>
<evidence type="ECO:0000259" key="6">
    <source>
        <dbReference type="PROSITE" id="PS50835"/>
    </source>
</evidence>
<feature type="domain" description="Ig-like" evidence="6">
    <location>
        <begin position="55"/>
        <end position="130"/>
    </location>
</feature>
<evidence type="ECO:0000256" key="5">
    <source>
        <dbReference type="SAM" id="SignalP"/>
    </source>
</evidence>
<feature type="chain" id="PRO_5034913402" evidence="5">
    <location>
        <begin position="41"/>
        <end position="150"/>
    </location>
</feature>
<dbReference type="InterPro" id="IPR050413">
    <property type="entry name" value="TCR_beta_variable"/>
</dbReference>
<dbReference type="GO" id="GO:0007166">
    <property type="term" value="P:cell surface receptor signaling pathway"/>
    <property type="evidence" value="ECO:0007669"/>
    <property type="project" value="TreeGrafter"/>
</dbReference>
<dbReference type="InterPro" id="IPR036179">
    <property type="entry name" value="Ig-like_dom_sf"/>
</dbReference>
<evidence type="ECO:0000313" key="7">
    <source>
        <dbReference type="Ensembl" id="ENSMMMP00000009225.1"/>
    </source>
</evidence>
<reference evidence="7" key="1">
    <citation type="submission" date="2025-08" db="UniProtKB">
        <authorList>
            <consortium name="Ensembl"/>
        </authorList>
    </citation>
    <scope>IDENTIFICATION</scope>
</reference>
<dbReference type="Gene3D" id="2.60.40.10">
    <property type="entry name" value="Immunoglobulins"/>
    <property type="match status" value="1"/>
</dbReference>
<keyword evidence="4" id="KW-0393">Immunoglobulin domain</keyword>
<dbReference type="AlphaFoldDB" id="A0A8C5Z434"/>
<dbReference type="Ensembl" id="ENSMMMT00000010537.1">
    <property type="protein sequence ID" value="ENSMMMP00000009225.1"/>
    <property type="gene ID" value="ENSMMMG00000008273.1"/>
</dbReference>
<dbReference type="PROSITE" id="PS50835">
    <property type="entry name" value="IG_LIKE"/>
    <property type="match status" value="1"/>
</dbReference>
<dbReference type="PANTHER" id="PTHR23268:SF31">
    <property type="entry name" value="T CELL RECEPTOR BETA VARIABLE 30"/>
    <property type="match status" value="1"/>
</dbReference>
<dbReference type="InterPro" id="IPR013783">
    <property type="entry name" value="Ig-like_fold"/>
</dbReference>
<proteinExistence type="predicted"/>
<accession>A0A8C5Z434</accession>
<keyword evidence="1 5" id="KW-0732">Signal</keyword>
<dbReference type="PANTHER" id="PTHR23268">
    <property type="entry name" value="T-CELL RECEPTOR BETA CHAIN"/>
    <property type="match status" value="1"/>
</dbReference>
<evidence type="ECO:0000256" key="3">
    <source>
        <dbReference type="ARBA" id="ARBA00023130"/>
    </source>
</evidence>
<keyword evidence="3" id="KW-1064">Adaptive immunity</keyword>
<feature type="signal peptide" evidence="5">
    <location>
        <begin position="1"/>
        <end position="40"/>
    </location>
</feature>
<evidence type="ECO:0000313" key="8">
    <source>
        <dbReference type="Proteomes" id="UP000694407"/>
    </source>
</evidence>
<dbReference type="GeneTree" id="ENSGT00440000034680"/>
<dbReference type="SUPFAM" id="SSF48726">
    <property type="entry name" value="Immunoglobulin"/>
    <property type="match status" value="1"/>
</dbReference>
<gene>
    <name evidence="7" type="primary">TRBV30</name>
</gene>
<sequence length="150" mass="16892">MTSLAQKKRSQQDKLNPNWSWAMFCSLLALLLSTLLGARAQTIHQWPTSKVQLVGSPLSLECTVKGASTPNLYWYRWAAGGALHQLFYSVSVGQVDPEMFQNFSASRPQSDQFFLSSKKLLLEDSGFYFCAWSLTLRRVGQTSVQKLHLS</sequence>
<dbReference type="Pfam" id="PF07686">
    <property type="entry name" value="V-set"/>
    <property type="match status" value="1"/>
</dbReference>
<dbReference type="CDD" id="cd00099">
    <property type="entry name" value="IgV"/>
    <property type="match status" value="1"/>
</dbReference>
<dbReference type="GO" id="GO:0005886">
    <property type="term" value="C:plasma membrane"/>
    <property type="evidence" value="ECO:0007669"/>
    <property type="project" value="TreeGrafter"/>
</dbReference>
<keyword evidence="8" id="KW-1185">Reference proteome</keyword>
<name>A0A8C5Z434_MARMA</name>
<evidence type="ECO:0000256" key="2">
    <source>
        <dbReference type="ARBA" id="ARBA00022859"/>
    </source>
</evidence>
<dbReference type="InterPro" id="IPR007110">
    <property type="entry name" value="Ig-like_dom"/>
</dbReference>
<evidence type="ECO:0000256" key="4">
    <source>
        <dbReference type="ARBA" id="ARBA00023319"/>
    </source>
</evidence>
<keyword evidence="2" id="KW-0391">Immunity</keyword>